<gene>
    <name evidence="2" type="ORF">ACFQE5_05310</name>
</gene>
<evidence type="ECO:0000313" key="3">
    <source>
        <dbReference type="Proteomes" id="UP001596302"/>
    </source>
</evidence>
<accession>A0ABW1IYM2</accession>
<dbReference type="Proteomes" id="UP001596302">
    <property type="component" value="Unassembled WGS sequence"/>
</dbReference>
<feature type="region of interest" description="Disordered" evidence="1">
    <location>
        <begin position="56"/>
        <end position="77"/>
    </location>
</feature>
<protein>
    <submittedName>
        <fullName evidence="2">Uncharacterized protein</fullName>
    </submittedName>
</protein>
<comment type="caution">
    <text evidence="2">The sequence shown here is derived from an EMBL/GenBank/DDBJ whole genome shotgun (WGS) entry which is preliminary data.</text>
</comment>
<keyword evidence="3" id="KW-1185">Reference proteome</keyword>
<dbReference type="EMBL" id="JBHSQW010000010">
    <property type="protein sequence ID" value="MFC5993633.1"/>
    <property type="molecule type" value="Genomic_DNA"/>
</dbReference>
<organism evidence="2 3">
    <name type="scientific">Pseudonocardia hispaniensis</name>
    <dbReference type="NCBI Taxonomy" id="904933"/>
    <lineage>
        <taxon>Bacteria</taxon>
        <taxon>Bacillati</taxon>
        <taxon>Actinomycetota</taxon>
        <taxon>Actinomycetes</taxon>
        <taxon>Pseudonocardiales</taxon>
        <taxon>Pseudonocardiaceae</taxon>
        <taxon>Pseudonocardia</taxon>
    </lineage>
</organism>
<evidence type="ECO:0000313" key="2">
    <source>
        <dbReference type="EMBL" id="MFC5993633.1"/>
    </source>
</evidence>
<name>A0ABW1IYM2_9PSEU</name>
<sequence length="77" mass="8562">MADHSRADLVIDALRMAVRNCFLVEAGQYMSEAFAATAEHLWIRRSMGRTGVCFDKQPDHSPEFAGQSTSQEHSFSG</sequence>
<dbReference type="RefSeq" id="WP_379583428.1">
    <property type="nucleotide sequence ID" value="NZ_JBHSQW010000010.1"/>
</dbReference>
<feature type="compositionally biased region" description="Polar residues" evidence="1">
    <location>
        <begin position="66"/>
        <end position="77"/>
    </location>
</feature>
<evidence type="ECO:0000256" key="1">
    <source>
        <dbReference type="SAM" id="MobiDB-lite"/>
    </source>
</evidence>
<proteinExistence type="predicted"/>
<reference evidence="3" key="1">
    <citation type="journal article" date="2019" name="Int. J. Syst. Evol. Microbiol.">
        <title>The Global Catalogue of Microorganisms (GCM) 10K type strain sequencing project: providing services to taxonomists for standard genome sequencing and annotation.</title>
        <authorList>
            <consortium name="The Broad Institute Genomics Platform"/>
            <consortium name="The Broad Institute Genome Sequencing Center for Infectious Disease"/>
            <person name="Wu L."/>
            <person name="Ma J."/>
        </authorList>
    </citation>
    <scope>NUCLEOTIDE SEQUENCE [LARGE SCALE GENOMIC DNA]</scope>
    <source>
        <strain evidence="3">CCM 8391</strain>
    </source>
</reference>